<reference evidence="1" key="1">
    <citation type="submission" date="2018-02" db="EMBL/GenBank/DDBJ databases">
        <title>Rhizophora mucronata_Transcriptome.</title>
        <authorList>
            <person name="Meera S.P."/>
            <person name="Sreeshan A."/>
            <person name="Augustine A."/>
        </authorList>
    </citation>
    <scope>NUCLEOTIDE SEQUENCE</scope>
    <source>
        <tissue evidence="1">Leaf</tissue>
    </source>
</reference>
<sequence length="43" mass="4919">MFYMCIPTGIALGYVYGGFVSLCHDISFRFVFVKLSLVFFEVT</sequence>
<proteinExistence type="predicted"/>
<protein>
    <submittedName>
        <fullName evidence="1">Putative sphingolipid transporter spinster homolog 2 isoform X2</fullName>
    </submittedName>
</protein>
<accession>A0A2P2L7S8</accession>
<evidence type="ECO:0000313" key="1">
    <source>
        <dbReference type="EMBL" id="MBX14017.1"/>
    </source>
</evidence>
<organism evidence="1">
    <name type="scientific">Rhizophora mucronata</name>
    <name type="common">Asiatic mangrove</name>
    <dbReference type="NCBI Taxonomy" id="61149"/>
    <lineage>
        <taxon>Eukaryota</taxon>
        <taxon>Viridiplantae</taxon>
        <taxon>Streptophyta</taxon>
        <taxon>Embryophyta</taxon>
        <taxon>Tracheophyta</taxon>
        <taxon>Spermatophyta</taxon>
        <taxon>Magnoliopsida</taxon>
        <taxon>eudicotyledons</taxon>
        <taxon>Gunneridae</taxon>
        <taxon>Pentapetalae</taxon>
        <taxon>rosids</taxon>
        <taxon>fabids</taxon>
        <taxon>Malpighiales</taxon>
        <taxon>Rhizophoraceae</taxon>
        <taxon>Rhizophora</taxon>
    </lineage>
</organism>
<dbReference type="AlphaFoldDB" id="A0A2P2L7S8"/>
<name>A0A2P2L7S8_RHIMU</name>
<dbReference type="EMBL" id="GGEC01033533">
    <property type="protein sequence ID" value="MBX14017.1"/>
    <property type="molecule type" value="Transcribed_RNA"/>
</dbReference>